<keyword evidence="5" id="KW-0256">Endoplasmic reticulum</keyword>
<dbReference type="OrthoDB" id="7694678at2759"/>
<keyword evidence="4 11" id="KW-0812">Transmembrane</keyword>
<evidence type="ECO:0000313" key="12">
    <source>
        <dbReference type="EMBL" id="OXA61094.1"/>
    </source>
</evidence>
<dbReference type="InterPro" id="IPR000133">
    <property type="entry name" value="ER_ret_rcpt"/>
</dbReference>
<comment type="caution">
    <text evidence="12">The sequence shown here is derived from an EMBL/GenBank/DDBJ whole genome shotgun (WGS) entry which is preliminary data.</text>
</comment>
<evidence type="ECO:0000256" key="6">
    <source>
        <dbReference type="ARBA" id="ARBA00022892"/>
    </source>
</evidence>
<keyword evidence="9 11" id="KW-0472">Membrane</keyword>
<evidence type="ECO:0000313" key="13">
    <source>
        <dbReference type="Proteomes" id="UP000198287"/>
    </source>
</evidence>
<keyword evidence="6" id="KW-0931">ER-Golgi transport</keyword>
<dbReference type="PRINTS" id="PR00660">
    <property type="entry name" value="ERLUMENR"/>
</dbReference>
<dbReference type="GO" id="GO:0016192">
    <property type="term" value="P:vesicle-mediated transport"/>
    <property type="evidence" value="ECO:0007669"/>
    <property type="project" value="UniProtKB-KW"/>
</dbReference>
<evidence type="ECO:0000256" key="4">
    <source>
        <dbReference type="ARBA" id="ARBA00022692"/>
    </source>
</evidence>
<name>A0A226EVI0_FOLCA</name>
<feature type="transmembrane region" description="Helical" evidence="11">
    <location>
        <begin position="12"/>
        <end position="33"/>
    </location>
</feature>
<dbReference type="EMBL" id="LNIX01000002">
    <property type="protein sequence ID" value="OXA61094.1"/>
    <property type="molecule type" value="Genomic_DNA"/>
</dbReference>
<dbReference type="OMA" id="YIANWAY"/>
<protein>
    <submittedName>
        <fullName evidence="12">ER lumen protein-retaining receptor 2</fullName>
    </submittedName>
</protein>
<comment type="similarity">
    <text evidence="2">Belongs to the ERD2 family.</text>
</comment>
<gene>
    <name evidence="12" type="ORF">Fcan01_05757</name>
</gene>
<comment type="subcellular location">
    <subcellularLocation>
        <location evidence="1">Endoplasmic reticulum membrane</location>
        <topology evidence="1">Multi-pass membrane protein</topology>
    </subcellularLocation>
</comment>
<feature type="transmembrane region" description="Helical" evidence="11">
    <location>
        <begin position="102"/>
        <end position="121"/>
    </location>
</feature>
<keyword evidence="7" id="KW-0653">Protein transport</keyword>
<accession>A0A226EVI0</accession>
<keyword evidence="10 12" id="KW-0675">Receptor</keyword>
<dbReference type="GO" id="GO:0046923">
    <property type="term" value="F:ER retention sequence binding"/>
    <property type="evidence" value="ECO:0007669"/>
    <property type="project" value="InterPro"/>
</dbReference>
<dbReference type="Proteomes" id="UP000198287">
    <property type="component" value="Unassembled WGS sequence"/>
</dbReference>
<dbReference type="STRING" id="158441.A0A226EVI0"/>
<dbReference type="GO" id="GO:0006621">
    <property type="term" value="P:protein retention in ER lumen"/>
    <property type="evidence" value="ECO:0007669"/>
    <property type="project" value="InterPro"/>
</dbReference>
<keyword evidence="13" id="KW-1185">Reference proteome</keyword>
<dbReference type="GO" id="GO:0005789">
    <property type="term" value="C:endoplasmic reticulum membrane"/>
    <property type="evidence" value="ECO:0007669"/>
    <property type="project" value="UniProtKB-SubCell"/>
</dbReference>
<evidence type="ECO:0000256" key="7">
    <source>
        <dbReference type="ARBA" id="ARBA00022927"/>
    </source>
</evidence>
<feature type="transmembrane region" description="Helical" evidence="11">
    <location>
        <begin position="73"/>
        <end position="90"/>
    </location>
</feature>
<evidence type="ECO:0000256" key="9">
    <source>
        <dbReference type="ARBA" id="ARBA00023136"/>
    </source>
</evidence>
<dbReference type="PANTHER" id="PTHR10585">
    <property type="entry name" value="ER LUMEN PROTEIN RETAINING RECEPTOR"/>
    <property type="match status" value="1"/>
</dbReference>
<keyword evidence="8 11" id="KW-1133">Transmembrane helix</keyword>
<evidence type="ECO:0000256" key="10">
    <source>
        <dbReference type="ARBA" id="ARBA00023170"/>
    </source>
</evidence>
<evidence type="ECO:0000256" key="2">
    <source>
        <dbReference type="ARBA" id="ARBA00010120"/>
    </source>
</evidence>
<reference evidence="12 13" key="1">
    <citation type="submission" date="2015-12" db="EMBL/GenBank/DDBJ databases">
        <title>The genome of Folsomia candida.</title>
        <authorList>
            <person name="Faddeeva A."/>
            <person name="Derks M.F."/>
            <person name="Anvar Y."/>
            <person name="Smit S."/>
            <person name="Van Straalen N."/>
            <person name="Roelofs D."/>
        </authorList>
    </citation>
    <scope>NUCLEOTIDE SEQUENCE [LARGE SCALE GENOMIC DNA]</scope>
    <source>
        <strain evidence="12 13">VU population</strain>
        <tissue evidence="12">Whole body</tissue>
    </source>
</reference>
<feature type="transmembrane region" description="Helical" evidence="11">
    <location>
        <begin position="182"/>
        <end position="207"/>
    </location>
</feature>
<evidence type="ECO:0000256" key="5">
    <source>
        <dbReference type="ARBA" id="ARBA00022824"/>
    </source>
</evidence>
<keyword evidence="3" id="KW-0813">Transport</keyword>
<proteinExistence type="inferred from homology"/>
<dbReference type="AlphaFoldDB" id="A0A226EVI0"/>
<feature type="transmembrane region" description="Helical" evidence="11">
    <location>
        <begin position="154"/>
        <end position="176"/>
    </location>
</feature>
<organism evidence="12 13">
    <name type="scientific">Folsomia candida</name>
    <name type="common">Springtail</name>
    <dbReference type="NCBI Taxonomy" id="158441"/>
    <lineage>
        <taxon>Eukaryota</taxon>
        <taxon>Metazoa</taxon>
        <taxon>Ecdysozoa</taxon>
        <taxon>Arthropoda</taxon>
        <taxon>Hexapoda</taxon>
        <taxon>Collembola</taxon>
        <taxon>Entomobryomorpha</taxon>
        <taxon>Isotomoidea</taxon>
        <taxon>Isotomidae</taxon>
        <taxon>Proisotominae</taxon>
        <taxon>Folsomia</taxon>
    </lineage>
</organism>
<sequence>MFFANSSASNVYRWVGDGLHIFAIVILLVKFYVRKNSTGVSGKTQLLFALTYTARYLDVWTNWVSYYNTVMKIFYIIISYFIVYLTLRVFKETYNKDHDSFRIEVLLIPVTLLAFTINYESTFMEISWAWSIYLESVCLVPQLYMIWKAKTSDFYVILYVLFMGLYRGLYIANWAYRYKMDGYVDLISITGGIIETFIALVGFLCVISQSVTNALSSSTNGKKVTGRPESVYVVPLISSECKSKVDAVGKPNAHHLSV</sequence>
<dbReference type="Pfam" id="PF00810">
    <property type="entry name" value="ER_lumen_recept"/>
    <property type="match status" value="1"/>
</dbReference>
<dbReference type="GO" id="GO:0015031">
    <property type="term" value="P:protein transport"/>
    <property type="evidence" value="ECO:0007669"/>
    <property type="project" value="UniProtKB-KW"/>
</dbReference>
<evidence type="ECO:0000256" key="11">
    <source>
        <dbReference type="SAM" id="Phobius"/>
    </source>
</evidence>
<evidence type="ECO:0000256" key="3">
    <source>
        <dbReference type="ARBA" id="ARBA00022448"/>
    </source>
</evidence>
<evidence type="ECO:0000256" key="1">
    <source>
        <dbReference type="ARBA" id="ARBA00004477"/>
    </source>
</evidence>
<evidence type="ECO:0000256" key="8">
    <source>
        <dbReference type="ARBA" id="ARBA00022989"/>
    </source>
</evidence>